<evidence type="ECO:0000256" key="7">
    <source>
        <dbReference type="ARBA" id="ARBA00022840"/>
    </source>
</evidence>
<dbReference type="PANTHER" id="PTHR43527">
    <property type="entry name" value="4-DIPHOSPHOCYTIDYL-2-C-METHYL-D-ERYTHRITOL KINASE, CHLOROPLASTIC"/>
    <property type="match status" value="1"/>
</dbReference>
<dbReference type="Proteomes" id="UP000570166">
    <property type="component" value="Unassembled WGS sequence"/>
</dbReference>
<dbReference type="InterPro" id="IPR014721">
    <property type="entry name" value="Ribsml_uS5_D2-typ_fold_subgr"/>
</dbReference>
<sequence>MSPDKVLAETAYAKINLALHVRRRRADGYHDLETLFAFCTDGDKLTVEPADTLSLAIEGPFGEGLSVGEDNLVLRAAHALRKACGTAGGAAIRLDKRLPIASGIGGGSADAAAALRLLVRLWGVAMPQSSLHEIAAGLGADVPACLVSKSLRGEGVGDALDLLDDAPLRGMPVLLVNPRVPVPTGPVFKGWDGIDRGPLGGGDPLAAALAGRNDLEAPAIAMQPVIADTIAALAAMPGVMLARMSGSGATCFALFGTAEERNGARDAIENHFPQWWTLATLLR</sequence>
<comment type="pathway">
    <text evidence="10">Isoprenoid biosynthesis; isopentenyl diphosphate biosynthesis via DXP pathway; isopentenyl diphosphate from 1-deoxy-D-xylulose 5-phosphate: step 3/6.</text>
</comment>
<feature type="active site" evidence="10">
    <location>
        <position position="141"/>
    </location>
</feature>
<dbReference type="EC" id="2.7.1.148" evidence="2 10"/>
<comment type="catalytic activity">
    <reaction evidence="10">
        <text>4-CDP-2-C-methyl-D-erythritol + ATP = 4-CDP-2-C-methyl-D-erythritol 2-phosphate + ADP + H(+)</text>
        <dbReference type="Rhea" id="RHEA:18437"/>
        <dbReference type="ChEBI" id="CHEBI:15378"/>
        <dbReference type="ChEBI" id="CHEBI:30616"/>
        <dbReference type="ChEBI" id="CHEBI:57823"/>
        <dbReference type="ChEBI" id="CHEBI:57919"/>
        <dbReference type="ChEBI" id="CHEBI:456216"/>
        <dbReference type="EC" id="2.7.1.148"/>
    </reaction>
</comment>
<reference evidence="13 14" key="1">
    <citation type="submission" date="2020-07" db="EMBL/GenBank/DDBJ databases">
        <authorList>
            <person name="Sun Q."/>
        </authorList>
    </citation>
    <scope>NUCLEOTIDE SEQUENCE [LARGE SCALE GENOMIC DNA]</scope>
    <source>
        <strain evidence="13 14">CGMCC 1.13654</strain>
    </source>
</reference>
<evidence type="ECO:0000313" key="13">
    <source>
        <dbReference type="EMBL" id="MBA2936352.1"/>
    </source>
</evidence>
<protein>
    <recommendedName>
        <fullName evidence="3 10">4-diphosphocytidyl-2-C-methyl-D-erythritol kinase</fullName>
        <shortName evidence="10">CMK</shortName>
        <ecNumber evidence="2 10">2.7.1.148</ecNumber>
    </recommendedName>
    <alternativeName>
        <fullName evidence="9 10">4-(cytidine-5'-diphospho)-2-C-methyl-D-erythritol kinase</fullName>
    </alternativeName>
</protein>
<dbReference type="SUPFAM" id="SSF55060">
    <property type="entry name" value="GHMP Kinase, C-terminal domain"/>
    <property type="match status" value="1"/>
</dbReference>
<keyword evidence="6 10" id="KW-0418">Kinase</keyword>
<evidence type="ECO:0000256" key="2">
    <source>
        <dbReference type="ARBA" id="ARBA00012052"/>
    </source>
</evidence>
<dbReference type="GO" id="GO:0005524">
    <property type="term" value="F:ATP binding"/>
    <property type="evidence" value="ECO:0007669"/>
    <property type="project" value="UniProtKB-UniRule"/>
</dbReference>
<keyword evidence="7 10" id="KW-0067">ATP-binding</keyword>
<feature type="active site" evidence="10">
    <location>
        <position position="14"/>
    </location>
</feature>
<dbReference type="GO" id="GO:0016114">
    <property type="term" value="P:terpenoid biosynthetic process"/>
    <property type="evidence" value="ECO:0007669"/>
    <property type="project" value="UniProtKB-UniRule"/>
</dbReference>
<evidence type="ECO:0000256" key="9">
    <source>
        <dbReference type="ARBA" id="ARBA00032554"/>
    </source>
</evidence>
<evidence type="ECO:0000313" key="14">
    <source>
        <dbReference type="Proteomes" id="UP000570166"/>
    </source>
</evidence>
<evidence type="ECO:0000256" key="1">
    <source>
        <dbReference type="ARBA" id="ARBA00009684"/>
    </source>
</evidence>
<dbReference type="InterPro" id="IPR020568">
    <property type="entry name" value="Ribosomal_Su5_D2-typ_SF"/>
</dbReference>
<dbReference type="NCBIfam" id="TIGR00154">
    <property type="entry name" value="ispE"/>
    <property type="match status" value="1"/>
</dbReference>
<dbReference type="GO" id="GO:0019288">
    <property type="term" value="P:isopentenyl diphosphate biosynthetic process, methylerythritol 4-phosphate pathway"/>
    <property type="evidence" value="ECO:0007669"/>
    <property type="project" value="UniProtKB-UniRule"/>
</dbReference>
<evidence type="ECO:0000256" key="4">
    <source>
        <dbReference type="ARBA" id="ARBA00022679"/>
    </source>
</evidence>
<evidence type="ECO:0000256" key="6">
    <source>
        <dbReference type="ARBA" id="ARBA00022777"/>
    </source>
</evidence>
<dbReference type="UniPathway" id="UPA00056">
    <property type="reaction ID" value="UER00094"/>
</dbReference>
<dbReference type="RefSeq" id="WP_181638927.1">
    <property type="nucleotide sequence ID" value="NZ_JACEIB010000027.1"/>
</dbReference>
<dbReference type="InterPro" id="IPR004424">
    <property type="entry name" value="IspE"/>
</dbReference>
<evidence type="ECO:0000259" key="11">
    <source>
        <dbReference type="Pfam" id="PF00288"/>
    </source>
</evidence>
<dbReference type="AlphaFoldDB" id="A0A838LBV7"/>
<dbReference type="NCBIfam" id="NF011202">
    <property type="entry name" value="PRK14608.1"/>
    <property type="match status" value="1"/>
</dbReference>
<dbReference type="SUPFAM" id="SSF54211">
    <property type="entry name" value="Ribosomal protein S5 domain 2-like"/>
    <property type="match status" value="1"/>
</dbReference>
<dbReference type="InterPro" id="IPR036554">
    <property type="entry name" value="GHMP_kinase_C_sf"/>
</dbReference>
<comment type="function">
    <text evidence="10">Catalyzes the phosphorylation of the position 2 hydroxy group of 4-diphosphocytidyl-2C-methyl-D-erythritol.</text>
</comment>
<keyword evidence="4 10" id="KW-0808">Transferase</keyword>
<evidence type="ECO:0000256" key="10">
    <source>
        <dbReference type="HAMAP-Rule" id="MF_00061"/>
    </source>
</evidence>
<dbReference type="Gene3D" id="3.30.70.890">
    <property type="entry name" value="GHMP kinase, C-terminal domain"/>
    <property type="match status" value="1"/>
</dbReference>
<proteinExistence type="inferred from homology"/>
<evidence type="ECO:0000259" key="12">
    <source>
        <dbReference type="Pfam" id="PF08544"/>
    </source>
</evidence>
<dbReference type="HAMAP" id="MF_00061">
    <property type="entry name" value="IspE"/>
    <property type="match status" value="1"/>
</dbReference>
<dbReference type="InterPro" id="IPR006204">
    <property type="entry name" value="GHMP_kinase_N_dom"/>
</dbReference>
<evidence type="ECO:0000256" key="5">
    <source>
        <dbReference type="ARBA" id="ARBA00022741"/>
    </source>
</evidence>
<evidence type="ECO:0000256" key="3">
    <source>
        <dbReference type="ARBA" id="ARBA00017473"/>
    </source>
</evidence>
<keyword evidence="5 10" id="KW-0547">Nucleotide-binding</keyword>
<dbReference type="EMBL" id="JACEIB010000027">
    <property type="protein sequence ID" value="MBA2936352.1"/>
    <property type="molecule type" value="Genomic_DNA"/>
</dbReference>
<keyword evidence="14" id="KW-1185">Reference proteome</keyword>
<dbReference type="Pfam" id="PF08544">
    <property type="entry name" value="GHMP_kinases_C"/>
    <property type="match status" value="1"/>
</dbReference>
<gene>
    <name evidence="10" type="primary">ispE</name>
    <name evidence="13" type="ORF">HZF05_19905</name>
</gene>
<dbReference type="PANTHER" id="PTHR43527:SF2">
    <property type="entry name" value="4-DIPHOSPHOCYTIDYL-2-C-METHYL-D-ERYTHRITOL KINASE, CHLOROPLASTIC"/>
    <property type="match status" value="1"/>
</dbReference>
<name>A0A838LBV7_9SPHN</name>
<organism evidence="13 14">
    <name type="scientific">Sphingomonas chungangi</name>
    <dbReference type="NCBI Taxonomy" id="2683589"/>
    <lineage>
        <taxon>Bacteria</taxon>
        <taxon>Pseudomonadati</taxon>
        <taxon>Pseudomonadota</taxon>
        <taxon>Alphaproteobacteria</taxon>
        <taxon>Sphingomonadales</taxon>
        <taxon>Sphingomonadaceae</taxon>
        <taxon>Sphingomonas</taxon>
    </lineage>
</organism>
<dbReference type="InterPro" id="IPR013750">
    <property type="entry name" value="GHMP_kinase_C_dom"/>
</dbReference>
<keyword evidence="8 10" id="KW-0414">Isoprene biosynthesis</keyword>
<accession>A0A838LBV7</accession>
<dbReference type="GO" id="GO:0050515">
    <property type="term" value="F:4-(cytidine 5'-diphospho)-2-C-methyl-D-erythritol kinase activity"/>
    <property type="evidence" value="ECO:0007669"/>
    <property type="project" value="UniProtKB-UniRule"/>
</dbReference>
<evidence type="ECO:0000256" key="8">
    <source>
        <dbReference type="ARBA" id="ARBA00023229"/>
    </source>
</evidence>
<feature type="domain" description="GHMP kinase C-terminal" evidence="12">
    <location>
        <begin position="209"/>
        <end position="273"/>
    </location>
</feature>
<comment type="caution">
    <text evidence="13">The sequence shown here is derived from an EMBL/GenBank/DDBJ whole genome shotgun (WGS) entry which is preliminary data.</text>
</comment>
<feature type="domain" description="GHMP kinase N-terminal" evidence="11">
    <location>
        <begin position="71"/>
        <end position="148"/>
    </location>
</feature>
<feature type="binding site" evidence="10">
    <location>
        <begin position="99"/>
        <end position="109"/>
    </location>
    <ligand>
        <name>ATP</name>
        <dbReference type="ChEBI" id="CHEBI:30616"/>
    </ligand>
</feature>
<dbReference type="PIRSF" id="PIRSF010376">
    <property type="entry name" value="IspE"/>
    <property type="match status" value="1"/>
</dbReference>
<dbReference type="Pfam" id="PF00288">
    <property type="entry name" value="GHMP_kinases_N"/>
    <property type="match status" value="1"/>
</dbReference>
<comment type="similarity">
    <text evidence="1 10">Belongs to the GHMP kinase family. IspE subfamily.</text>
</comment>
<dbReference type="Gene3D" id="3.30.230.10">
    <property type="match status" value="1"/>
</dbReference>